<dbReference type="InterPro" id="IPR050546">
    <property type="entry name" value="Glycosyl_Hydrlase_16"/>
</dbReference>
<dbReference type="PROSITE" id="PS51257">
    <property type="entry name" value="PROKAR_LIPOPROTEIN"/>
    <property type="match status" value="1"/>
</dbReference>
<dbReference type="OrthoDB" id="9776255at2"/>
<comment type="similarity">
    <text evidence="1">Belongs to the glycosyl hydrolase 16 family.</text>
</comment>
<gene>
    <name evidence="3" type="ORF">LX87_02111</name>
</gene>
<feature type="domain" description="GH16" evidence="2">
    <location>
        <begin position="36"/>
        <end position="265"/>
    </location>
</feature>
<evidence type="ECO:0000259" key="2">
    <source>
        <dbReference type="PROSITE" id="PS51762"/>
    </source>
</evidence>
<proteinExistence type="inferred from homology"/>
<dbReference type="AlphaFoldDB" id="A0A327X3Z2"/>
<reference evidence="3 4" key="1">
    <citation type="submission" date="2018-06" db="EMBL/GenBank/DDBJ databases">
        <title>Genomic Encyclopedia of Archaeal and Bacterial Type Strains, Phase II (KMG-II): from individual species to whole genera.</title>
        <authorList>
            <person name="Goeker M."/>
        </authorList>
    </citation>
    <scope>NUCLEOTIDE SEQUENCE [LARGE SCALE GENOMIC DNA]</scope>
    <source>
        <strain evidence="3 4">DSM 21851</strain>
    </source>
</reference>
<dbReference type="GO" id="GO:0004553">
    <property type="term" value="F:hydrolase activity, hydrolyzing O-glycosyl compounds"/>
    <property type="evidence" value="ECO:0007669"/>
    <property type="project" value="InterPro"/>
</dbReference>
<dbReference type="EMBL" id="QLMC01000002">
    <property type="protein sequence ID" value="RAK00409.1"/>
    <property type="molecule type" value="Genomic_DNA"/>
</dbReference>
<accession>A0A327X3Z2</accession>
<dbReference type="PANTHER" id="PTHR10963:SF55">
    <property type="entry name" value="GLYCOSIDE HYDROLASE FAMILY 16 PROTEIN"/>
    <property type="match status" value="1"/>
</dbReference>
<comment type="caution">
    <text evidence="3">The sequence shown here is derived from an EMBL/GenBank/DDBJ whole genome shotgun (WGS) entry which is preliminary data.</text>
</comment>
<dbReference type="PROSITE" id="PS51762">
    <property type="entry name" value="GH16_2"/>
    <property type="match status" value="1"/>
</dbReference>
<dbReference type="Pfam" id="PF00722">
    <property type="entry name" value="Glyco_hydro_16"/>
    <property type="match status" value="1"/>
</dbReference>
<dbReference type="InterPro" id="IPR000757">
    <property type="entry name" value="Beta-glucanase-like"/>
</dbReference>
<dbReference type="InterPro" id="IPR013320">
    <property type="entry name" value="ConA-like_dom_sf"/>
</dbReference>
<dbReference type="PANTHER" id="PTHR10963">
    <property type="entry name" value="GLYCOSYL HYDROLASE-RELATED"/>
    <property type="match status" value="1"/>
</dbReference>
<dbReference type="Gene3D" id="2.60.120.200">
    <property type="match status" value="1"/>
</dbReference>
<name>A0A327X3Z2_LARAB</name>
<evidence type="ECO:0000313" key="3">
    <source>
        <dbReference type="EMBL" id="RAK00409.1"/>
    </source>
</evidence>
<dbReference type="SUPFAM" id="SSF49899">
    <property type="entry name" value="Concanavalin A-like lectins/glucanases"/>
    <property type="match status" value="1"/>
</dbReference>
<keyword evidence="4" id="KW-1185">Reference proteome</keyword>
<dbReference type="GO" id="GO:0005975">
    <property type="term" value="P:carbohydrate metabolic process"/>
    <property type="evidence" value="ECO:0007669"/>
    <property type="project" value="InterPro"/>
</dbReference>
<protein>
    <submittedName>
        <fullName evidence="3">Glycosyl hydrolase family 16</fullName>
    </submittedName>
</protein>
<sequence length="265" mass="30626">MRTFVSFTALAVLMACRFALPTLKDTDRKLVWSDEFDKPGLPDPAKWKYDVGGHGFGNNELQYYLGPRKENARVENGFLIIEARKEKHENREYTSAKLITRGLAQWQYGRIDVRAKLPKGRGTWPAIWMLSAKTPLKWPLDGEIDIMEHVGFNEDQIHGTIHTQAYNHTKHTEKTGIRKVPGATQNFHLYSIDWSAEKIDFLIDNEKYFTITKQETGGSYEEWPLDQPFYLILNVAVGGNWGGQKGVDESIWPQRMEIDYVRVYQ</sequence>
<dbReference type="CDD" id="cd08023">
    <property type="entry name" value="GH16_laminarinase_like"/>
    <property type="match status" value="1"/>
</dbReference>
<dbReference type="Proteomes" id="UP000248790">
    <property type="component" value="Unassembled WGS sequence"/>
</dbReference>
<dbReference type="RefSeq" id="WP_111628152.1">
    <property type="nucleotide sequence ID" value="NZ_QLMC01000002.1"/>
</dbReference>
<evidence type="ECO:0000256" key="1">
    <source>
        <dbReference type="ARBA" id="ARBA00006865"/>
    </source>
</evidence>
<organism evidence="3 4">
    <name type="scientific">Larkinella arboricola</name>
    <dbReference type="NCBI Taxonomy" id="643671"/>
    <lineage>
        <taxon>Bacteria</taxon>
        <taxon>Pseudomonadati</taxon>
        <taxon>Bacteroidota</taxon>
        <taxon>Cytophagia</taxon>
        <taxon>Cytophagales</taxon>
        <taxon>Spirosomataceae</taxon>
        <taxon>Larkinella</taxon>
    </lineage>
</organism>
<keyword evidence="3" id="KW-0378">Hydrolase</keyword>
<evidence type="ECO:0000313" key="4">
    <source>
        <dbReference type="Proteomes" id="UP000248790"/>
    </source>
</evidence>